<dbReference type="Gene3D" id="3.40.630.30">
    <property type="match status" value="1"/>
</dbReference>
<dbReference type="RefSeq" id="WP_081183399.1">
    <property type="nucleotide sequence ID" value="NZ_MJEA01000004.1"/>
</dbReference>
<evidence type="ECO:0008006" key="3">
    <source>
        <dbReference type="Google" id="ProtNLM"/>
    </source>
</evidence>
<dbReference type="SUPFAM" id="SSF55729">
    <property type="entry name" value="Acyl-CoA N-acyltransferases (Nat)"/>
    <property type="match status" value="1"/>
</dbReference>
<comment type="caution">
    <text evidence="1">The sequence shown here is derived from an EMBL/GenBank/DDBJ whole genome shotgun (WGS) entry which is preliminary data.</text>
</comment>
<name>A0A1V8YDC5_9ENTE</name>
<organism evidence="1 2">
    <name type="scientific">Enterococcus villorum</name>
    <dbReference type="NCBI Taxonomy" id="112904"/>
    <lineage>
        <taxon>Bacteria</taxon>
        <taxon>Bacillati</taxon>
        <taxon>Bacillota</taxon>
        <taxon>Bacilli</taxon>
        <taxon>Lactobacillales</taxon>
        <taxon>Enterococcaceae</taxon>
        <taxon>Enterococcus</taxon>
    </lineage>
</organism>
<dbReference type="InterPro" id="IPR016181">
    <property type="entry name" value="Acyl_CoA_acyltransferase"/>
</dbReference>
<dbReference type="Proteomes" id="UP000192477">
    <property type="component" value="Unassembled WGS sequence"/>
</dbReference>
<proteinExistence type="predicted"/>
<evidence type="ECO:0000313" key="1">
    <source>
        <dbReference type="EMBL" id="OQO70614.1"/>
    </source>
</evidence>
<accession>A0A1V8YDC5</accession>
<dbReference type="STRING" id="112904.BH747_06245"/>
<reference evidence="1 2" key="1">
    <citation type="journal article" date="2017" name="BMC Microbiol.">
        <title>Comparative genomics of Enterococcus spp. isolated from bovine feces.</title>
        <authorList>
            <person name="Beukers A.G."/>
            <person name="Zaheer R."/>
            <person name="Goji N."/>
            <person name="Amoako K.K."/>
            <person name="Chaves A.V."/>
            <person name="Ward M.P."/>
            <person name="McAllister T.A."/>
        </authorList>
    </citation>
    <scope>NUCLEOTIDE SEQUENCE [LARGE SCALE GENOMIC DNA]</scope>
    <source>
        <strain evidence="1 2">F1129D 143</strain>
    </source>
</reference>
<dbReference type="OrthoDB" id="9773249at2"/>
<evidence type="ECO:0000313" key="2">
    <source>
        <dbReference type="Proteomes" id="UP000192477"/>
    </source>
</evidence>
<protein>
    <recommendedName>
        <fullName evidence="3">N-acetyltransferase domain-containing protein</fullName>
    </recommendedName>
</protein>
<gene>
    <name evidence="1" type="ORF">BH747_06245</name>
</gene>
<dbReference type="EMBL" id="MJEA01000004">
    <property type="protein sequence ID" value="OQO70614.1"/>
    <property type="molecule type" value="Genomic_DNA"/>
</dbReference>
<sequence>MAGKFSWTKFANVDLSDEFFDSLKQDYQEFPEWFQKKITQDEEALVFQDTNGIGAFIYLKAEEEPLELKDKIRPSARRIKIGTLKLSEKHRNQRLGEGAIGVALWKWQESLTDEIYVTVFKKHELLINLLENFGFVCIGENPRGELVYLKNKKNIDYSTPKKSFPFINPNFSSAGILPIEDQYHDKLLPYSELQGNNSDIEEITAGNGVTKIFIASPYSSFRYKVNEPLFIYRIHTGEGKRTFKSVVTSFGMVTKVKVIKDNKLTLVSLDDFLKLVGNKTVFTESELRSMHIQKNNLVILEFVYNGYFGKGNNINHHTLSSNGLFNAHPYNVEYSIEQFKNILNLGKVNVNNVIV</sequence>
<dbReference type="AlphaFoldDB" id="A0A1V8YDC5"/>